<keyword evidence="6" id="KW-0472">Membrane</keyword>
<dbReference type="AlphaFoldDB" id="A0A8G2F0U8"/>
<evidence type="ECO:0000259" key="9">
    <source>
        <dbReference type="PROSITE" id="PS50885"/>
    </source>
</evidence>
<evidence type="ECO:0000256" key="6">
    <source>
        <dbReference type="SAM" id="Phobius"/>
    </source>
</evidence>
<evidence type="ECO:0000259" key="8">
    <source>
        <dbReference type="PROSITE" id="PS50192"/>
    </source>
</evidence>
<dbReference type="SMART" id="SM00283">
    <property type="entry name" value="MA"/>
    <property type="match status" value="1"/>
</dbReference>
<gene>
    <name evidence="10" type="ORF">SAMN05660686_04976</name>
</gene>
<dbReference type="EMBL" id="FNBW01000030">
    <property type="protein sequence ID" value="SDG59772.1"/>
    <property type="molecule type" value="Genomic_DNA"/>
</dbReference>
<dbReference type="PANTHER" id="PTHR32089:SF112">
    <property type="entry name" value="LYSOZYME-LIKE PROTEIN-RELATED"/>
    <property type="match status" value="1"/>
</dbReference>
<dbReference type="Pfam" id="PF00672">
    <property type="entry name" value="HAMP"/>
    <property type="match status" value="1"/>
</dbReference>
<feature type="domain" description="Methyl-accepting transducer" evidence="7">
    <location>
        <begin position="179"/>
        <end position="408"/>
    </location>
</feature>
<dbReference type="PROSITE" id="PS50885">
    <property type="entry name" value="HAMP"/>
    <property type="match status" value="1"/>
</dbReference>
<feature type="transmembrane region" description="Helical" evidence="6">
    <location>
        <begin position="9"/>
        <end position="29"/>
    </location>
</feature>
<keyword evidence="11" id="KW-1185">Reference proteome</keyword>
<dbReference type="Proteomes" id="UP000198615">
    <property type="component" value="Unassembled WGS sequence"/>
</dbReference>
<comment type="similarity">
    <text evidence="4">Belongs to the methyl-accepting chemotaxis (MCP) protein family.</text>
</comment>
<evidence type="ECO:0000256" key="3">
    <source>
        <dbReference type="ARBA" id="ARBA00023224"/>
    </source>
</evidence>
<dbReference type="PRINTS" id="PR00260">
    <property type="entry name" value="CHEMTRNSDUCR"/>
</dbReference>
<reference evidence="10 11" key="1">
    <citation type="submission" date="2016-10" db="EMBL/GenBank/DDBJ databases">
        <authorList>
            <person name="Varghese N."/>
            <person name="Submissions S."/>
        </authorList>
    </citation>
    <scope>NUCLEOTIDE SEQUENCE [LARGE SCALE GENOMIC DNA]</scope>
    <source>
        <strain evidence="10 11">DSM 18839</strain>
    </source>
</reference>
<evidence type="ECO:0000313" key="10">
    <source>
        <dbReference type="EMBL" id="SDG59772.1"/>
    </source>
</evidence>
<dbReference type="CDD" id="cd06225">
    <property type="entry name" value="HAMP"/>
    <property type="match status" value="1"/>
</dbReference>
<dbReference type="GO" id="GO:0004888">
    <property type="term" value="F:transmembrane signaling receptor activity"/>
    <property type="evidence" value="ECO:0007669"/>
    <property type="project" value="InterPro"/>
</dbReference>
<evidence type="ECO:0000256" key="4">
    <source>
        <dbReference type="ARBA" id="ARBA00029447"/>
    </source>
</evidence>
<keyword evidence="2" id="KW-0997">Cell inner membrane</keyword>
<keyword evidence="6" id="KW-0812">Transmembrane</keyword>
<evidence type="ECO:0000313" key="11">
    <source>
        <dbReference type="Proteomes" id="UP000198615"/>
    </source>
</evidence>
<evidence type="ECO:0000256" key="1">
    <source>
        <dbReference type="ARBA" id="ARBA00004429"/>
    </source>
</evidence>
<dbReference type="SUPFAM" id="SSF58104">
    <property type="entry name" value="Methyl-accepting chemotaxis protein (MCP) signaling domain"/>
    <property type="match status" value="1"/>
</dbReference>
<dbReference type="InterPro" id="IPR000727">
    <property type="entry name" value="T_SNARE_dom"/>
</dbReference>
<feature type="transmembrane region" description="Helical" evidence="6">
    <location>
        <begin position="35"/>
        <end position="55"/>
    </location>
</feature>
<evidence type="ECO:0000256" key="2">
    <source>
        <dbReference type="ARBA" id="ARBA00022519"/>
    </source>
</evidence>
<keyword evidence="6" id="KW-1133">Transmembrane helix</keyword>
<keyword evidence="3 5" id="KW-0807">Transducer</keyword>
<feature type="domain" description="HAMP" evidence="9">
    <location>
        <begin position="57"/>
        <end position="110"/>
    </location>
</feature>
<dbReference type="Pfam" id="PF00015">
    <property type="entry name" value="MCPsignal"/>
    <property type="match status" value="1"/>
</dbReference>
<evidence type="ECO:0000259" key="7">
    <source>
        <dbReference type="PROSITE" id="PS50111"/>
    </source>
</evidence>
<dbReference type="PROSITE" id="PS50192">
    <property type="entry name" value="T_SNARE"/>
    <property type="match status" value="1"/>
</dbReference>
<protein>
    <submittedName>
        <fullName evidence="10">Methyl-accepting chemotaxis protein (MCP) signalling domain-containing protein</fullName>
    </submittedName>
</protein>
<sequence>MNSCSLSKVTVLAGASAMLGAVGAAMPWIPFAGQAVVTSVVCAGVVVAASLSILCGKRSLHWIAETRRVCEAVAAGDFEQRLIRVTEQGEFGRMLNSVNHMVDVTDAFVREAGAAMEAVSKGRYFRSIRPEGLKGHYLNSSTRINIATVGMKTKVEHFRKMTDTFEDKVRGAVEIVASASTELQATASSLTGLADSTRDQTTTAAAATEQASSNVQTVAAAAEELSASISEIARQVANASSKTNEASQKAETANKLVKALSEAADEIGSVITLISDISEQTNLLALNATIEAARAGEAGKGFAVVAAEVKALANQTGQATGRIQDQVLGIRSATDQAVEAISVIVSAINEVSSMSAGVASAVEEQSAATDEISKNVQEASQGTAEVARNTALVTQSAGETTTAASNVQSASGELAAQAEFLREEVGRYLENARAA</sequence>
<accession>A0A8G2F0U8</accession>
<comment type="subcellular location">
    <subcellularLocation>
        <location evidence="1">Cell inner membrane</location>
        <topology evidence="1">Multi-pass membrane protein</topology>
    </subcellularLocation>
</comment>
<evidence type="ECO:0000256" key="5">
    <source>
        <dbReference type="PROSITE-ProRule" id="PRU00284"/>
    </source>
</evidence>
<proteinExistence type="inferred from homology"/>
<comment type="caution">
    <text evidence="10">The sequence shown here is derived from an EMBL/GenBank/DDBJ whole genome shotgun (WGS) entry which is preliminary data.</text>
</comment>
<dbReference type="InterPro" id="IPR003660">
    <property type="entry name" value="HAMP_dom"/>
</dbReference>
<feature type="domain" description="T-SNARE coiled-coil homology" evidence="8">
    <location>
        <begin position="331"/>
        <end position="393"/>
    </location>
</feature>
<name>A0A8G2F0U8_9PROT</name>
<dbReference type="GO" id="GO:0006935">
    <property type="term" value="P:chemotaxis"/>
    <property type="evidence" value="ECO:0007669"/>
    <property type="project" value="InterPro"/>
</dbReference>
<dbReference type="GO" id="GO:0007165">
    <property type="term" value="P:signal transduction"/>
    <property type="evidence" value="ECO:0007669"/>
    <property type="project" value="UniProtKB-KW"/>
</dbReference>
<dbReference type="GO" id="GO:0005886">
    <property type="term" value="C:plasma membrane"/>
    <property type="evidence" value="ECO:0007669"/>
    <property type="project" value="UniProtKB-SubCell"/>
</dbReference>
<dbReference type="Gene3D" id="6.10.340.10">
    <property type="match status" value="1"/>
</dbReference>
<dbReference type="PANTHER" id="PTHR32089">
    <property type="entry name" value="METHYL-ACCEPTING CHEMOTAXIS PROTEIN MCPB"/>
    <property type="match status" value="1"/>
</dbReference>
<dbReference type="InterPro" id="IPR004089">
    <property type="entry name" value="MCPsignal_dom"/>
</dbReference>
<keyword evidence="2" id="KW-1003">Cell membrane</keyword>
<organism evidence="10 11">
    <name type="scientific">Thalassobaculum litoreum DSM 18839</name>
    <dbReference type="NCBI Taxonomy" id="1123362"/>
    <lineage>
        <taxon>Bacteria</taxon>
        <taxon>Pseudomonadati</taxon>
        <taxon>Pseudomonadota</taxon>
        <taxon>Alphaproteobacteria</taxon>
        <taxon>Rhodospirillales</taxon>
        <taxon>Thalassobaculaceae</taxon>
        <taxon>Thalassobaculum</taxon>
    </lineage>
</organism>
<dbReference type="InterPro" id="IPR004090">
    <property type="entry name" value="Chemotax_Me-accpt_rcpt"/>
</dbReference>
<dbReference type="PROSITE" id="PS50111">
    <property type="entry name" value="CHEMOTAXIS_TRANSDUC_2"/>
    <property type="match status" value="1"/>
</dbReference>
<dbReference type="Gene3D" id="1.10.287.950">
    <property type="entry name" value="Methyl-accepting chemotaxis protein"/>
    <property type="match status" value="1"/>
</dbReference>